<dbReference type="Proteomes" id="UP000241788">
    <property type="component" value="Unassembled WGS sequence"/>
</dbReference>
<dbReference type="AlphaFoldDB" id="A0A1N6WHM8"/>
<organism evidence="1 2">
    <name type="scientific">Solilutibacter tolerans</name>
    <dbReference type="NCBI Taxonomy" id="1604334"/>
    <lineage>
        <taxon>Bacteria</taxon>
        <taxon>Pseudomonadati</taxon>
        <taxon>Pseudomonadota</taxon>
        <taxon>Gammaproteobacteria</taxon>
        <taxon>Lysobacterales</taxon>
        <taxon>Lysobacteraceae</taxon>
        <taxon>Solilutibacter</taxon>
    </lineage>
</organism>
<keyword evidence="2" id="KW-1185">Reference proteome</keyword>
<proteinExistence type="predicted"/>
<dbReference type="EMBL" id="FTLW01000004">
    <property type="protein sequence ID" value="SIQ89697.1"/>
    <property type="molecule type" value="Genomic_DNA"/>
</dbReference>
<sequence length="47" mass="5282">MVPNNNNIFDGVGVVVNAFKNAESDTGAMESLKAHYRNKWDELYPPQ</sequence>
<protein>
    <submittedName>
        <fullName evidence="1">Uncharacterized protein</fullName>
    </submittedName>
</protein>
<accession>A0A1N6WHM8</accession>
<evidence type="ECO:0000313" key="1">
    <source>
        <dbReference type="EMBL" id="SIQ89697.1"/>
    </source>
</evidence>
<evidence type="ECO:0000313" key="2">
    <source>
        <dbReference type="Proteomes" id="UP000241788"/>
    </source>
</evidence>
<reference evidence="2" key="1">
    <citation type="submission" date="2017-01" db="EMBL/GenBank/DDBJ databases">
        <authorList>
            <person name="Varghese N."/>
            <person name="Submissions S."/>
        </authorList>
    </citation>
    <scope>NUCLEOTIDE SEQUENCE [LARGE SCALE GENOMIC DNA]</scope>
    <source>
        <strain evidence="2">UM1</strain>
    </source>
</reference>
<gene>
    <name evidence="1" type="ORF">SAMN05421546_2065</name>
</gene>
<name>A0A1N6WHM8_9GAMM</name>